<name>A0A5Q2QFK6_9GAMM</name>
<dbReference type="EMBL" id="CP045871">
    <property type="protein sequence ID" value="QGG80620.1"/>
    <property type="molecule type" value="Genomic_DNA"/>
</dbReference>
<sequence>MSLQTELESAVALTTSDAQLLHQVVHGGTTETVTTESGSLDSVAKLLNDANTRINTEADGILEQSIEAAALSEQFANQAGSEADRAEQAALNGVTETQTILEQVQTSGAQTLQQADTALQTILAKLLAVGLPDSLIGAAGQLLKVKNDESGYTLVNSAASPRFFGLAHSTDGTELLLTEGREDYDTRLFQAWMISEGINFSIQRNELVMQL</sequence>
<dbReference type="AlphaFoldDB" id="A0A5Q2QFK6"/>
<organism evidence="1 2">
    <name type="scientific">Litorivicinus lipolyticus</name>
    <dbReference type="NCBI Taxonomy" id="418701"/>
    <lineage>
        <taxon>Bacteria</taxon>
        <taxon>Pseudomonadati</taxon>
        <taxon>Pseudomonadota</taxon>
        <taxon>Gammaproteobacteria</taxon>
        <taxon>Oceanospirillales</taxon>
        <taxon>Litorivicinaceae</taxon>
        <taxon>Litorivicinus</taxon>
    </lineage>
</organism>
<reference evidence="1 2" key="1">
    <citation type="submission" date="2019-11" db="EMBL/GenBank/DDBJ databases">
        <authorList>
            <person name="Khan S.A."/>
            <person name="Jeon C.O."/>
            <person name="Chun B.H."/>
        </authorList>
    </citation>
    <scope>NUCLEOTIDE SEQUENCE [LARGE SCALE GENOMIC DNA]</scope>
    <source>
        <strain evidence="1 2">IMCC 1097</strain>
    </source>
</reference>
<evidence type="ECO:0000313" key="1">
    <source>
        <dbReference type="EMBL" id="QGG80620.1"/>
    </source>
</evidence>
<evidence type="ECO:0000313" key="2">
    <source>
        <dbReference type="Proteomes" id="UP000388235"/>
    </source>
</evidence>
<proteinExistence type="predicted"/>
<dbReference type="RefSeq" id="WP_153714124.1">
    <property type="nucleotide sequence ID" value="NZ_CP045871.1"/>
</dbReference>
<accession>A0A5Q2QFK6</accession>
<protein>
    <submittedName>
        <fullName evidence="1">Uncharacterized protein</fullName>
    </submittedName>
</protein>
<gene>
    <name evidence="1" type="ORF">GH975_08575</name>
</gene>
<keyword evidence="2" id="KW-1185">Reference proteome</keyword>
<dbReference type="Proteomes" id="UP000388235">
    <property type="component" value="Chromosome"/>
</dbReference>
<dbReference type="KEGG" id="llp:GH975_08575"/>